<evidence type="ECO:0000313" key="2">
    <source>
        <dbReference type="Proteomes" id="UP000250235"/>
    </source>
</evidence>
<accession>A0A2Z7ANN0</accession>
<reference evidence="1 2" key="1">
    <citation type="journal article" date="2015" name="Proc. Natl. Acad. Sci. U.S.A.">
        <title>The resurrection genome of Boea hygrometrica: A blueprint for survival of dehydration.</title>
        <authorList>
            <person name="Xiao L."/>
            <person name="Yang G."/>
            <person name="Zhang L."/>
            <person name="Yang X."/>
            <person name="Zhao S."/>
            <person name="Ji Z."/>
            <person name="Zhou Q."/>
            <person name="Hu M."/>
            <person name="Wang Y."/>
            <person name="Chen M."/>
            <person name="Xu Y."/>
            <person name="Jin H."/>
            <person name="Xiao X."/>
            <person name="Hu G."/>
            <person name="Bao F."/>
            <person name="Hu Y."/>
            <person name="Wan P."/>
            <person name="Li L."/>
            <person name="Deng X."/>
            <person name="Kuang T."/>
            <person name="Xiang C."/>
            <person name="Zhu J.K."/>
            <person name="Oliver M.J."/>
            <person name="He Y."/>
        </authorList>
    </citation>
    <scope>NUCLEOTIDE SEQUENCE [LARGE SCALE GENOMIC DNA]</scope>
    <source>
        <strain evidence="2">cv. XS01</strain>
    </source>
</reference>
<dbReference type="EMBL" id="KV015577">
    <property type="protein sequence ID" value="KZV20704.1"/>
    <property type="molecule type" value="Genomic_DNA"/>
</dbReference>
<name>A0A2Z7ANN0_9LAMI</name>
<organism evidence="1 2">
    <name type="scientific">Dorcoceras hygrometricum</name>
    <dbReference type="NCBI Taxonomy" id="472368"/>
    <lineage>
        <taxon>Eukaryota</taxon>
        <taxon>Viridiplantae</taxon>
        <taxon>Streptophyta</taxon>
        <taxon>Embryophyta</taxon>
        <taxon>Tracheophyta</taxon>
        <taxon>Spermatophyta</taxon>
        <taxon>Magnoliopsida</taxon>
        <taxon>eudicotyledons</taxon>
        <taxon>Gunneridae</taxon>
        <taxon>Pentapetalae</taxon>
        <taxon>asterids</taxon>
        <taxon>lamiids</taxon>
        <taxon>Lamiales</taxon>
        <taxon>Gesneriaceae</taxon>
        <taxon>Didymocarpoideae</taxon>
        <taxon>Trichosporeae</taxon>
        <taxon>Loxocarpinae</taxon>
        <taxon>Dorcoceras</taxon>
    </lineage>
</organism>
<gene>
    <name evidence="1" type="ORF">F511_09233</name>
</gene>
<keyword evidence="2" id="KW-1185">Reference proteome</keyword>
<protein>
    <submittedName>
        <fullName evidence="1">Uncharacterized protein</fullName>
    </submittedName>
</protein>
<dbReference type="Proteomes" id="UP000250235">
    <property type="component" value="Unassembled WGS sequence"/>
</dbReference>
<proteinExistence type="predicted"/>
<evidence type="ECO:0000313" key="1">
    <source>
        <dbReference type="EMBL" id="KZV20704.1"/>
    </source>
</evidence>
<sequence>MVPQQRLYLQQPYSVTNPVNQPTLYDEGVGLPMGSTRFNTENGVHQARGAQFYNPPLQNRNAGAINLDLKFPKSLTRTQKRIMLRERADGKRELRGAVVSKSRFFRKATENKSSDDSDDLCSDHDNQGNKTIDFHVGKFHISVDCNTDMVIFPEKFKYGVLMKKVN</sequence>
<dbReference type="AlphaFoldDB" id="A0A2Z7ANN0"/>